<dbReference type="AlphaFoldDB" id="A0A0F9UMN8"/>
<accession>A0A0F9UMN8</accession>
<sequence>MSGAVKIHGQRKGARIERAVVVDQERLGRVAFRIRQGGGEPVDVVAIDGGLTFPEPYFIQVKASSSYLVPAEREAFMLRCKAAGAVPMVAWKSKTSRKLEYKVLTGMEVE</sequence>
<dbReference type="GO" id="GO:0003676">
    <property type="term" value="F:nucleic acid binding"/>
    <property type="evidence" value="ECO:0007669"/>
    <property type="project" value="InterPro"/>
</dbReference>
<evidence type="ECO:0008006" key="2">
    <source>
        <dbReference type="Google" id="ProtNLM"/>
    </source>
</evidence>
<comment type="caution">
    <text evidence="1">The sequence shown here is derived from an EMBL/GenBank/DDBJ whole genome shotgun (WGS) entry which is preliminary data.</text>
</comment>
<proteinExistence type="predicted"/>
<dbReference type="InterPro" id="IPR011856">
    <property type="entry name" value="tRNA_endonuc-like_dom_sf"/>
</dbReference>
<name>A0A0F9UMN8_9ZZZZ</name>
<dbReference type="SUPFAM" id="SSF52980">
    <property type="entry name" value="Restriction endonuclease-like"/>
    <property type="match status" value="1"/>
</dbReference>
<dbReference type="InterPro" id="IPR011335">
    <property type="entry name" value="Restrct_endonuc-II-like"/>
</dbReference>
<protein>
    <recommendedName>
        <fullName evidence="2">Holliday junction resolvase Hjc</fullName>
    </recommendedName>
</protein>
<evidence type="ECO:0000313" key="1">
    <source>
        <dbReference type="EMBL" id="KKN54868.1"/>
    </source>
</evidence>
<dbReference type="EMBL" id="LAZR01000908">
    <property type="protein sequence ID" value="KKN54868.1"/>
    <property type="molecule type" value="Genomic_DNA"/>
</dbReference>
<dbReference type="Gene3D" id="3.40.1350.10">
    <property type="match status" value="1"/>
</dbReference>
<reference evidence="1" key="1">
    <citation type="journal article" date="2015" name="Nature">
        <title>Complex archaea that bridge the gap between prokaryotes and eukaryotes.</title>
        <authorList>
            <person name="Spang A."/>
            <person name="Saw J.H."/>
            <person name="Jorgensen S.L."/>
            <person name="Zaremba-Niedzwiedzka K."/>
            <person name="Martijn J."/>
            <person name="Lind A.E."/>
            <person name="van Eijk R."/>
            <person name="Schleper C."/>
            <person name="Guy L."/>
            <person name="Ettema T.J."/>
        </authorList>
    </citation>
    <scope>NUCLEOTIDE SEQUENCE</scope>
</reference>
<gene>
    <name evidence="1" type="ORF">LCGC14_0587610</name>
</gene>
<organism evidence="1">
    <name type="scientific">marine sediment metagenome</name>
    <dbReference type="NCBI Taxonomy" id="412755"/>
    <lineage>
        <taxon>unclassified sequences</taxon>
        <taxon>metagenomes</taxon>
        <taxon>ecological metagenomes</taxon>
    </lineage>
</organism>